<gene>
    <name evidence="2" type="ORF">Tco_0990263</name>
</gene>
<name>A0ABQ5EWN0_9ASTR</name>
<evidence type="ECO:0000259" key="1">
    <source>
        <dbReference type="Pfam" id="PF21530"/>
    </source>
</evidence>
<dbReference type="InterPro" id="IPR049163">
    <property type="entry name" value="Pif1-like_2B_dom"/>
</dbReference>
<organism evidence="2 3">
    <name type="scientific">Tanacetum coccineum</name>
    <dbReference type="NCBI Taxonomy" id="301880"/>
    <lineage>
        <taxon>Eukaryota</taxon>
        <taxon>Viridiplantae</taxon>
        <taxon>Streptophyta</taxon>
        <taxon>Embryophyta</taxon>
        <taxon>Tracheophyta</taxon>
        <taxon>Spermatophyta</taxon>
        <taxon>Magnoliopsida</taxon>
        <taxon>eudicotyledons</taxon>
        <taxon>Gunneridae</taxon>
        <taxon>Pentapetalae</taxon>
        <taxon>asterids</taxon>
        <taxon>campanulids</taxon>
        <taxon>Asterales</taxon>
        <taxon>Asteraceae</taxon>
        <taxon>Asteroideae</taxon>
        <taxon>Anthemideae</taxon>
        <taxon>Anthemidinae</taxon>
        <taxon>Tanacetum</taxon>
    </lineage>
</organism>
<keyword evidence="3" id="KW-1185">Reference proteome</keyword>
<dbReference type="Gene3D" id="3.40.50.300">
    <property type="entry name" value="P-loop containing nucleotide triphosphate hydrolases"/>
    <property type="match status" value="1"/>
</dbReference>
<dbReference type="EMBL" id="BQNB010016737">
    <property type="protein sequence ID" value="GJT55209.1"/>
    <property type="molecule type" value="Genomic_DNA"/>
</dbReference>
<dbReference type="SUPFAM" id="SSF52540">
    <property type="entry name" value="P-loop containing nucleoside triphosphate hydrolases"/>
    <property type="match status" value="1"/>
</dbReference>
<accession>A0ABQ5EWN0</accession>
<protein>
    <submittedName>
        <fullName evidence="2">ATP-dependent DNA helicase PIF1-like protein</fullName>
    </submittedName>
</protein>
<reference evidence="2" key="1">
    <citation type="journal article" date="2022" name="Int. J. Mol. Sci.">
        <title>Draft Genome of Tanacetum Coccineum: Genomic Comparison of Closely Related Tanacetum-Family Plants.</title>
        <authorList>
            <person name="Yamashiro T."/>
            <person name="Shiraishi A."/>
            <person name="Nakayama K."/>
            <person name="Satake H."/>
        </authorList>
    </citation>
    <scope>NUCLEOTIDE SEQUENCE</scope>
</reference>
<evidence type="ECO:0000313" key="2">
    <source>
        <dbReference type="EMBL" id="GJT55209.1"/>
    </source>
</evidence>
<dbReference type="Pfam" id="PF21530">
    <property type="entry name" value="Pif1_2B_dom"/>
    <property type="match status" value="1"/>
</dbReference>
<dbReference type="PANTHER" id="PTHR23274">
    <property type="entry name" value="DNA HELICASE-RELATED"/>
    <property type="match status" value="1"/>
</dbReference>
<dbReference type="InterPro" id="IPR027417">
    <property type="entry name" value="P-loop_NTPase"/>
</dbReference>
<dbReference type="CDD" id="cd18809">
    <property type="entry name" value="SF1_C_RecD"/>
    <property type="match status" value="1"/>
</dbReference>
<dbReference type="PANTHER" id="PTHR23274:SF53">
    <property type="entry name" value="ATP-DEPENDENT DNA HELICASE"/>
    <property type="match status" value="1"/>
</dbReference>
<comment type="caution">
    <text evidence="2">The sequence shown here is derived from an EMBL/GenBank/DDBJ whole genome shotgun (WGS) entry which is preliminary data.</text>
</comment>
<dbReference type="Proteomes" id="UP001151760">
    <property type="component" value="Unassembled WGS sequence"/>
</dbReference>
<reference evidence="2" key="2">
    <citation type="submission" date="2022-01" db="EMBL/GenBank/DDBJ databases">
        <authorList>
            <person name="Yamashiro T."/>
            <person name="Shiraishi A."/>
            <person name="Satake H."/>
            <person name="Nakayama K."/>
        </authorList>
    </citation>
    <scope>NUCLEOTIDE SEQUENCE</scope>
</reference>
<feature type="domain" description="DNA helicase Pif1-like 2B" evidence="1">
    <location>
        <begin position="26"/>
        <end position="72"/>
    </location>
</feature>
<proteinExistence type="predicted"/>
<evidence type="ECO:0000313" key="3">
    <source>
        <dbReference type="Proteomes" id="UP001151760"/>
    </source>
</evidence>
<sequence length="191" mass="21588">MTYNSADEVCKGSTDILEQQHLYPTEFLNTLNFLGMPPHALKLKKELPIMLLRNVNPSQGLCNGTRLIITDLGQFVIRAQILTGSNVGQTVLIPRITLTSTQTQWPFVMKRRQFPVKPCYAMTINKSQGQSLNHVGIYLPNPVFSHDQLYVAISQVTSPDGLKILMKEDGSPELKRRTRNIVFKETFDNLT</sequence>